<evidence type="ECO:0000256" key="1">
    <source>
        <dbReference type="SAM" id="Phobius"/>
    </source>
</evidence>
<keyword evidence="3" id="KW-1185">Reference proteome</keyword>
<gene>
    <name evidence="2" type="ORF">E6W39_15625</name>
</gene>
<dbReference type="PANTHER" id="PTHR48098:SF1">
    <property type="entry name" value="DIACYLGLYCEROL ACYLTRANSFERASE_MYCOLYLTRANSFERASE AG85A"/>
    <property type="match status" value="1"/>
</dbReference>
<dbReference type="RefSeq" id="WP_141634045.1">
    <property type="nucleotide sequence ID" value="NZ_VIGB01000003.1"/>
</dbReference>
<evidence type="ECO:0000313" key="2">
    <source>
        <dbReference type="EMBL" id="TQF03399.1"/>
    </source>
</evidence>
<dbReference type="EMBL" id="VIGB01000003">
    <property type="protein sequence ID" value="TQF03399.1"/>
    <property type="molecule type" value="Genomic_DNA"/>
</dbReference>
<organism evidence="2 3">
    <name type="scientific">Kitasatospora acidiphila</name>
    <dbReference type="NCBI Taxonomy" id="2567942"/>
    <lineage>
        <taxon>Bacteria</taxon>
        <taxon>Bacillati</taxon>
        <taxon>Actinomycetota</taxon>
        <taxon>Actinomycetes</taxon>
        <taxon>Kitasatosporales</taxon>
        <taxon>Streptomycetaceae</taxon>
        <taxon>Kitasatospora</taxon>
    </lineage>
</organism>
<feature type="transmembrane region" description="Helical" evidence="1">
    <location>
        <begin position="55"/>
        <end position="79"/>
    </location>
</feature>
<dbReference type="SUPFAM" id="SSF53474">
    <property type="entry name" value="alpha/beta-Hydrolases"/>
    <property type="match status" value="1"/>
</dbReference>
<proteinExistence type="predicted"/>
<sequence length="392" mass="41968">MELTGTPFFILTIVLFVASIALALAYWGRGRGGYAEVPGGRRRGRGRRTGAATPLGYLGSFATVLLCQFTAIAVVFTWVNDDNQLYANWDDLLGTTSHVRSVPVPPKDNGLAGDQKSGTPKVVASFHAPSSDAVPRDVKETDLKGKLSGVDGEVLVWTPPQYDDPAYKDKNFPVVELLAGYPGSTSTWYGDTGMNVTKQLEPLMKSGQITPFILVTPRVNLLQNADTGCADVPGKVNAETWLSRDVPQMVLDNFRTTASPDQWAVAGYSAGAHCAALLALGHPDRYRAAIAMSGYNDPSGESDSLTAKDPKLSQTSNPLYLLTHAATPPNVSLWMSGRKTDGLPDATALQQAAKPPTSVTQVETTGAHLMSTWRPLVVPSFKWLSGIIPAPK</sequence>
<name>A0A540W302_9ACTN</name>
<dbReference type="Gene3D" id="3.40.50.1820">
    <property type="entry name" value="alpha/beta hydrolase"/>
    <property type="match status" value="1"/>
</dbReference>
<dbReference type="PANTHER" id="PTHR48098">
    <property type="entry name" value="ENTEROCHELIN ESTERASE-RELATED"/>
    <property type="match status" value="1"/>
</dbReference>
<dbReference type="Pfam" id="PF00756">
    <property type="entry name" value="Esterase"/>
    <property type="match status" value="1"/>
</dbReference>
<reference evidence="2 3" key="1">
    <citation type="submission" date="2019-06" db="EMBL/GenBank/DDBJ databases">
        <title>Description of Kitasatospora acidophila sp. nov. isolated from pine grove soil, and reclassification of Streptomyces novaecaesareae to Kitasatospora novaeceasareae comb. nov.</title>
        <authorList>
            <person name="Kim M.J."/>
        </authorList>
    </citation>
    <scope>NUCLEOTIDE SEQUENCE [LARGE SCALE GENOMIC DNA]</scope>
    <source>
        <strain evidence="2 3">MMS16-CNU292</strain>
    </source>
</reference>
<comment type="caution">
    <text evidence="2">The sequence shown here is derived from an EMBL/GenBank/DDBJ whole genome shotgun (WGS) entry which is preliminary data.</text>
</comment>
<feature type="transmembrane region" description="Helical" evidence="1">
    <location>
        <begin position="6"/>
        <end position="27"/>
    </location>
</feature>
<dbReference type="GO" id="GO:0016747">
    <property type="term" value="F:acyltransferase activity, transferring groups other than amino-acyl groups"/>
    <property type="evidence" value="ECO:0007669"/>
    <property type="project" value="TreeGrafter"/>
</dbReference>
<dbReference type="Proteomes" id="UP000319103">
    <property type="component" value="Unassembled WGS sequence"/>
</dbReference>
<evidence type="ECO:0000313" key="3">
    <source>
        <dbReference type="Proteomes" id="UP000319103"/>
    </source>
</evidence>
<dbReference type="InterPro" id="IPR000801">
    <property type="entry name" value="Esterase-like"/>
</dbReference>
<keyword evidence="1" id="KW-0472">Membrane</keyword>
<dbReference type="InterPro" id="IPR050583">
    <property type="entry name" value="Mycobacterial_A85_antigen"/>
</dbReference>
<dbReference type="OrthoDB" id="3670437at2"/>
<accession>A0A540W302</accession>
<dbReference type="AlphaFoldDB" id="A0A540W302"/>
<dbReference type="InterPro" id="IPR029058">
    <property type="entry name" value="AB_hydrolase_fold"/>
</dbReference>
<keyword evidence="1" id="KW-0812">Transmembrane</keyword>
<protein>
    <submittedName>
        <fullName evidence="2">Esterase</fullName>
    </submittedName>
</protein>
<keyword evidence="1" id="KW-1133">Transmembrane helix</keyword>